<protein>
    <submittedName>
        <fullName evidence="2">Uncharacterized protein</fullName>
    </submittedName>
</protein>
<name>A0A8H7VWQ0_9FUNG</name>
<feature type="region of interest" description="Disordered" evidence="1">
    <location>
        <begin position="23"/>
        <end position="42"/>
    </location>
</feature>
<dbReference type="AlphaFoldDB" id="A0A8H7VWQ0"/>
<feature type="compositionally biased region" description="Basic and acidic residues" evidence="1">
    <location>
        <begin position="32"/>
        <end position="42"/>
    </location>
</feature>
<sequence length="42" mass="4987">MVRVYLMISFDDSSILILDEEREEDQSFSLPDLKEHFSDHEA</sequence>
<accession>A0A8H7VWQ0</accession>
<gene>
    <name evidence="2" type="ORF">INT48_006650</name>
</gene>
<organism evidence="2 3">
    <name type="scientific">Thamnidium elegans</name>
    <dbReference type="NCBI Taxonomy" id="101142"/>
    <lineage>
        <taxon>Eukaryota</taxon>
        <taxon>Fungi</taxon>
        <taxon>Fungi incertae sedis</taxon>
        <taxon>Mucoromycota</taxon>
        <taxon>Mucoromycotina</taxon>
        <taxon>Mucoromycetes</taxon>
        <taxon>Mucorales</taxon>
        <taxon>Mucorineae</taxon>
        <taxon>Mucoraceae</taxon>
        <taxon>Thamnidium</taxon>
    </lineage>
</organism>
<proteinExistence type="predicted"/>
<evidence type="ECO:0000256" key="1">
    <source>
        <dbReference type="SAM" id="MobiDB-lite"/>
    </source>
</evidence>
<evidence type="ECO:0000313" key="3">
    <source>
        <dbReference type="Proteomes" id="UP000613177"/>
    </source>
</evidence>
<evidence type="ECO:0000313" key="2">
    <source>
        <dbReference type="EMBL" id="KAG2237246.1"/>
    </source>
</evidence>
<comment type="caution">
    <text evidence="2">The sequence shown here is derived from an EMBL/GenBank/DDBJ whole genome shotgun (WGS) entry which is preliminary data.</text>
</comment>
<dbReference type="Proteomes" id="UP000613177">
    <property type="component" value="Unassembled WGS sequence"/>
</dbReference>
<keyword evidence="3" id="KW-1185">Reference proteome</keyword>
<reference evidence="2" key="1">
    <citation type="submission" date="2021-01" db="EMBL/GenBank/DDBJ databases">
        <title>Metabolic potential, ecology and presence of endohyphal bacteria is reflected in genomic diversity of Mucoromycotina.</title>
        <authorList>
            <person name="Muszewska A."/>
            <person name="Okrasinska A."/>
            <person name="Steczkiewicz K."/>
            <person name="Drgas O."/>
            <person name="Orlowska M."/>
            <person name="Perlinska-Lenart U."/>
            <person name="Aleksandrzak-Piekarczyk T."/>
            <person name="Szatraj K."/>
            <person name="Zielenkiewicz U."/>
            <person name="Pilsyk S."/>
            <person name="Malc E."/>
            <person name="Mieczkowski P."/>
            <person name="Kruszewska J.S."/>
            <person name="Biernat P."/>
            <person name="Pawlowska J."/>
        </authorList>
    </citation>
    <scope>NUCLEOTIDE SEQUENCE</scope>
    <source>
        <strain evidence="2">WA0000018081</strain>
    </source>
</reference>
<dbReference type="EMBL" id="JAEPRE010000008">
    <property type="protein sequence ID" value="KAG2237246.1"/>
    <property type="molecule type" value="Genomic_DNA"/>
</dbReference>